<reference evidence="2" key="1">
    <citation type="submission" date="2020-08" db="EMBL/GenBank/DDBJ databases">
        <title>Sulfitobacter aestuariivivens sp. nov., isolated from a tidal flat.</title>
        <authorList>
            <person name="Park S."/>
            <person name="Yoon J.-H."/>
        </authorList>
    </citation>
    <scope>NUCLEOTIDE SEQUENCE</scope>
    <source>
        <strain evidence="2">TSTF-M16</strain>
    </source>
</reference>
<feature type="signal peptide" evidence="1">
    <location>
        <begin position="1"/>
        <end position="27"/>
    </location>
</feature>
<comment type="caution">
    <text evidence="2">The sequence shown here is derived from an EMBL/GenBank/DDBJ whole genome shotgun (WGS) entry which is preliminary data.</text>
</comment>
<organism evidence="2 3">
    <name type="scientific">Sulfitobacter aestuariivivens</name>
    <dbReference type="NCBI Taxonomy" id="2766981"/>
    <lineage>
        <taxon>Bacteria</taxon>
        <taxon>Pseudomonadati</taxon>
        <taxon>Pseudomonadota</taxon>
        <taxon>Alphaproteobacteria</taxon>
        <taxon>Rhodobacterales</taxon>
        <taxon>Roseobacteraceae</taxon>
        <taxon>Sulfitobacter</taxon>
    </lineage>
</organism>
<sequence length="119" mass="12654">MISVSHITRRGTLIGLLTVALAQPVAAQTPNLTGSYRAEGRNPNGSAYSGTVVIGQQGNAVQINWTISNETYVGSGILDGRVLVVNWGQPLPVVYVVMPSGDLHGTWNDGTALERLIRQ</sequence>
<evidence type="ECO:0000313" key="3">
    <source>
        <dbReference type="Proteomes" id="UP000635142"/>
    </source>
</evidence>
<gene>
    <name evidence="2" type="ORF">H9Q16_08525</name>
</gene>
<proteinExistence type="predicted"/>
<protein>
    <recommendedName>
        <fullName evidence="4">Fibronectin-binding protein</fullName>
    </recommendedName>
</protein>
<feature type="chain" id="PRO_5037525921" description="Fibronectin-binding protein" evidence="1">
    <location>
        <begin position="28"/>
        <end position="119"/>
    </location>
</feature>
<dbReference type="EMBL" id="JACTAG010000001">
    <property type="protein sequence ID" value="MBD3663962.1"/>
    <property type="molecule type" value="Genomic_DNA"/>
</dbReference>
<name>A0A927D5R3_9RHOB</name>
<accession>A0A927D5R3</accession>
<dbReference type="AlphaFoldDB" id="A0A927D5R3"/>
<evidence type="ECO:0008006" key="4">
    <source>
        <dbReference type="Google" id="ProtNLM"/>
    </source>
</evidence>
<keyword evidence="1" id="KW-0732">Signal</keyword>
<dbReference type="RefSeq" id="WP_191074877.1">
    <property type="nucleotide sequence ID" value="NZ_JACTAG010000001.1"/>
</dbReference>
<dbReference type="Proteomes" id="UP000635142">
    <property type="component" value="Unassembled WGS sequence"/>
</dbReference>
<evidence type="ECO:0000313" key="2">
    <source>
        <dbReference type="EMBL" id="MBD3663962.1"/>
    </source>
</evidence>
<evidence type="ECO:0000256" key="1">
    <source>
        <dbReference type="SAM" id="SignalP"/>
    </source>
</evidence>
<keyword evidence="3" id="KW-1185">Reference proteome</keyword>